<accession>A0A1N6SHV8</accession>
<evidence type="ECO:0000313" key="3">
    <source>
        <dbReference type="EMBL" id="MBB6129980.1"/>
    </source>
</evidence>
<dbReference type="Proteomes" id="UP000548326">
    <property type="component" value="Unassembled WGS sequence"/>
</dbReference>
<comment type="caution">
    <text evidence="3">The sequence shown here is derived from an EMBL/GenBank/DDBJ whole genome shotgun (WGS) entry which is preliminary data.</text>
</comment>
<sequence length="50" mass="5941">MPKIYNDKSTILFETPLKQAVFIAKIFFLNFIFNLSVKLYLCNPKTRENK</sequence>
<proteinExistence type="predicted"/>
<evidence type="ECO:0000256" key="1">
    <source>
        <dbReference type="SAM" id="Phobius"/>
    </source>
</evidence>
<reference evidence="4 5" key="1">
    <citation type="submission" date="2020-08" db="EMBL/GenBank/DDBJ databases">
        <title>Genomic Encyclopedia of Type Strains, Phase IV (KMG-V): Genome sequencing to study the core and pangenomes of soil and plant-associated prokaryotes.</title>
        <authorList>
            <person name="Whitman W."/>
        </authorList>
    </citation>
    <scope>NUCLEOTIDE SEQUENCE [LARGE SCALE GENOMIC DNA]</scope>
    <source>
        <strain evidence="2 4">ANJLi2</strain>
        <strain evidence="3 5">MP601</strain>
    </source>
</reference>
<name>A0A1N6SHV8_9SPHI</name>
<keyword evidence="1" id="KW-1133">Transmembrane helix</keyword>
<dbReference type="Proteomes" id="UP000541583">
    <property type="component" value="Unassembled WGS sequence"/>
</dbReference>
<dbReference type="STRING" id="354630.SAMN05421821_102398"/>
<dbReference type="EMBL" id="JACHCB010000002">
    <property type="protein sequence ID" value="MBB6108364.1"/>
    <property type="molecule type" value="Genomic_DNA"/>
</dbReference>
<evidence type="ECO:0000313" key="4">
    <source>
        <dbReference type="Proteomes" id="UP000541583"/>
    </source>
</evidence>
<gene>
    <name evidence="3" type="ORF">HDF22_004117</name>
    <name evidence="2" type="ORF">HDF23_001099</name>
</gene>
<keyword evidence="4" id="KW-1185">Reference proteome</keyword>
<evidence type="ECO:0000313" key="5">
    <source>
        <dbReference type="Proteomes" id="UP000548326"/>
    </source>
</evidence>
<keyword evidence="1" id="KW-0812">Transmembrane</keyword>
<dbReference type="EMBL" id="JACHCA010000012">
    <property type="protein sequence ID" value="MBB6129980.1"/>
    <property type="molecule type" value="Genomic_DNA"/>
</dbReference>
<keyword evidence="1" id="KW-0472">Membrane</keyword>
<organism evidence="3 5">
    <name type="scientific">Mucilaginibacter lappiensis</name>
    <dbReference type="NCBI Taxonomy" id="354630"/>
    <lineage>
        <taxon>Bacteria</taxon>
        <taxon>Pseudomonadati</taxon>
        <taxon>Bacteroidota</taxon>
        <taxon>Sphingobacteriia</taxon>
        <taxon>Sphingobacteriales</taxon>
        <taxon>Sphingobacteriaceae</taxon>
        <taxon>Mucilaginibacter</taxon>
    </lineage>
</organism>
<protein>
    <submittedName>
        <fullName evidence="3">Uncharacterized protein</fullName>
    </submittedName>
</protein>
<evidence type="ECO:0000313" key="2">
    <source>
        <dbReference type="EMBL" id="MBB6108364.1"/>
    </source>
</evidence>
<dbReference type="AlphaFoldDB" id="A0A1N6SHV8"/>
<feature type="transmembrane region" description="Helical" evidence="1">
    <location>
        <begin position="20"/>
        <end position="41"/>
    </location>
</feature>